<dbReference type="InterPro" id="IPR003594">
    <property type="entry name" value="HATPase_dom"/>
</dbReference>
<evidence type="ECO:0000313" key="12">
    <source>
        <dbReference type="Proteomes" id="UP000642993"/>
    </source>
</evidence>
<organism evidence="11 12">
    <name type="scientific">Lolliginicoccus lacisalsi</name>
    <dbReference type="NCBI Taxonomy" id="2742202"/>
    <lineage>
        <taxon>Bacteria</taxon>
        <taxon>Bacillati</taxon>
        <taxon>Actinomycetota</taxon>
        <taxon>Actinomycetes</taxon>
        <taxon>Mycobacteriales</taxon>
        <taxon>Hoyosellaceae</taxon>
        <taxon>Lolliginicoccus</taxon>
    </lineage>
</organism>
<keyword evidence="5" id="KW-0547">Nucleotide-binding</keyword>
<feature type="transmembrane region" description="Helical" evidence="9">
    <location>
        <begin position="149"/>
        <end position="169"/>
    </location>
</feature>
<evidence type="ECO:0000256" key="1">
    <source>
        <dbReference type="ARBA" id="ARBA00000085"/>
    </source>
</evidence>
<feature type="transmembrane region" description="Helical" evidence="9">
    <location>
        <begin position="83"/>
        <end position="112"/>
    </location>
</feature>
<dbReference type="GO" id="GO:0005524">
    <property type="term" value="F:ATP binding"/>
    <property type="evidence" value="ECO:0007669"/>
    <property type="project" value="UniProtKB-KW"/>
</dbReference>
<keyword evidence="9" id="KW-0812">Transmembrane</keyword>
<dbReference type="CDD" id="cd16917">
    <property type="entry name" value="HATPase_UhpB-NarQ-NarX-like"/>
    <property type="match status" value="1"/>
</dbReference>
<keyword evidence="3" id="KW-0597">Phosphoprotein</keyword>
<keyword evidence="9" id="KW-0472">Membrane</keyword>
<dbReference type="SMART" id="SM00387">
    <property type="entry name" value="HATPase_c"/>
    <property type="match status" value="1"/>
</dbReference>
<feature type="transmembrane region" description="Helical" evidence="9">
    <location>
        <begin position="30"/>
        <end position="47"/>
    </location>
</feature>
<dbReference type="AlphaFoldDB" id="A0A927JC42"/>
<dbReference type="EC" id="2.7.13.3" evidence="2"/>
<evidence type="ECO:0000256" key="9">
    <source>
        <dbReference type="SAM" id="Phobius"/>
    </source>
</evidence>
<evidence type="ECO:0000256" key="8">
    <source>
        <dbReference type="ARBA" id="ARBA00023012"/>
    </source>
</evidence>
<keyword evidence="4" id="KW-0808">Transferase</keyword>
<gene>
    <name evidence="11" type="ORF">HT102_08825</name>
</gene>
<dbReference type="GO" id="GO:0000155">
    <property type="term" value="F:phosphorelay sensor kinase activity"/>
    <property type="evidence" value="ECO:0007669"/>
    <property type="project" value="InterPro"/>
</dbReference>
<keyword evidence="6 11" id="KW-0418">Kinase</keyword>
<dbReference type="Gene3D" id="1.20.5.1930">
    <property type="match status" value="1"/>
</dbReference>
<dbReference type="Pfam" id="PF23539">
    <property type="entry name" value="DUF7134"/>
    <property type="match status" value="1"/>
</dbReference>
<dbReference type="RefSeq" id="WP_192039046.1">
    <property type="nucleotide sequence ID" value="NZ_JACYWE010000004.1"/>
</dbReference>
<feature type="domain" description="Histidine kinase/HSP90-like ATPase" evidence="10">
    <location>
        <begin position="309"/>
        <end position="405"/>
    </location>
</feature>
<comment type="catalytic activity">
    <reaction evidence="1">
        <text>ATP + protein L-histidine = ADP + protein N-phospho-L-histidine.</text>
        <dbReference type="EC" id="2.7.13.3"/>
    </reaction>
</comment>
<evidence type="ECO:0000256" key="2">
    <source>
        <dbReference type="ARBA" id="ARBA00012438"/>
    </source>
</evidence>
<dbReference type="EMBL" id="JACYWE010000004">
    <property type="protein sequence ID" value="MBD8506588.1"/>
    <property type="molecule type" value="Genomic_DNA"/>
</dbReference>
<dbReference type="GO" id="GO:0016020">
    <property type="term" value="C:membrane"/>
    <property type="evidence" value="ECO:0007669"/>
    <property type="project" value="InterPro"/>
</dbReference>
<dbReference type="InterPro" id="IPR055558">
    <property type="entry name" value="DUF7134"/>
</dbReference>
<dbReference type="Gene3D" id="3.30.565.10">
    <property type="entry name" value="Histidine kinase-like ATPase, C-terminal domain"/>
    <property type="match status" value="1"/>
</dbReference>
<keyword evidence="7" id="KW-0067">ATP-binding</keyword>
<sequence>MAPAPASPRDQRRAGAGLVERWFRFTRARWLGIDIAIAAVVTLAALASQSGLFTGPHEVVLALLMTVPLAWRRLRPAWSGFTIAAAAYLHLLIFQDSTSAGLGVLFAVYGLAAYAGPWASRIAWPLAALGVGVSAYLSAAEFDREPRSAAINIVSVVALTTVVYLFGLIRRFRINEVSGLTERARLLELEREQETKLAAITERTRIAREMHDIVAHSLTVVIAQADGGRYAARASPEAATEALEQISATGRQALTDMRALLSVLRDGSPRETGSTPSAEDIPALIEDMRRSGLDVELVIDGEAREVPAGPSLTAYRIVQESLTNVLKHAGPRARVTVAIEWTDTALRLRITDDGQGLAGILPRPETAGQGVRGMQERASLYGGDVTAGPLDGSGYEVTARLPLASPR</sequence>
<dbReference type="SUPFAM" id="SSF55874">
    <property type="entry name" value="ATPase domain of HSP90 chaperone/DNA topoisomerase II/histidine kinase"/>
    <property type="match status" value="1"/>
</dbReference>
<keyword evidence="9" id="KW-1133">Transmembrane helix</keyword>
<dbReference type="PANTHER" id="PTHR24421">
    <property type="entry name" value="NITRATE/NITRITE SENSOR PROTEIN NARX-RELATED"/>
    <property type="match status" value="1"/>
</dbReference>
<evidence type="ECO:0000256" key="5">
    <source>
        <dbReference type="ARBA" id="ARBA00022741"/>
    </source>
</evidence>
<dbReference type="Pfam" id="PF07730">
    <property type="entry name" value="HisKA_3"/>
    <property type="match status" value="1"/>
</dbReference>
<comment type="caution">
    <text evidence="11">The sequence shown here is derived from an EMBL/GenBank/DDBJ whole genome shotgun (WGS) entry which is preliminary data.</text>
</comment>
<evidence type="ECO:0000256" key="3">
    <source>
        <dbReference type="ARBA" id="ARBA00022553"/>
    </source>
</evidence>
<dbReference type="PANTHER" id="PTHR24421:SF10">
    <property type="entry name" value="NITRATE_NITRITE SENSOR PROTEIN NARQ"/>
    <property type="match status" value="1"/>
</dbReference>
<dbReference type="Proteomes" id="UP000642993">
    <property type="component" value="Unassembled WGS sequence"/>
</dbReference>
<dbReference type="InterPro" id="IPR050482">
    <property type="entry name" value="Sensor_HK_TwoCompSys"/>
</dbReference>
<reference evidence="11" key="1">
    <citation type="submission" date="2020-09" db="EMBL/GenBank/DDBJ databases">
        <title>Hoyosella lacisalsi sp. nov., a halotolerant actinobacterium isolated from soil of Lake Gudzhirganskoe.</title>
        <authorList>
            <person name="Yang Q."/>
            <person name="Guo P.Y."/>
            <person name="Liu S.W."/>
            <person name="Li F.N."/>
            <person name="Sun C.H."/>
        </authorList>
    </citation>
    <scope>NUCLEOTIDE SEQUENCE</scope>
    <source>
        <strain evidence="11">G463</strain>
    </source>
</reference>
<keyword evidence="8" id="KW-0902">Two-component regulatory system</keyword>
<dbReference type="InterPro" id="IPR036890">
    <property type="entry name" value="HATPase_C_sf"/>
</dbReference>
<name>A0A927JC42_9ACTN</name>
<evidence type="ECO:0000256" key="4">
    <source>
        <dbReference type="ARBA" id="ARBA00022679"/>
    </source>
</evidence>
<proteinExistence type="predicted"/>
<protein>
    <recommendedName>
        <fullName evidence="2">histidine kinase</fullName>
        <ecNumber evidence="2">2.7.13.3</ecNumber>
    </recommendedName>
</protein>
<dbReference type="Pfam" id="PF02518">
    <property type="entry name" value="HATPase_c"/>
    <property type="match status" value="1"/>
</dbReference>
<feature type="transmembrane region" description="Helical" evidence="9">
    <location>
        <begin position="118"/>
        <end position="137"/>
    </location>
</feature>
<accession>A0A927JC42</accession>
<evidence type="ECO:0000313" key="11">
    <source>
        <dbReference type="EMBL" id="MBD8506588.1"/>
    </source>
</evidence>
<keyword evidence="12" id="KW-1185">Reference proteome</keyword>
<dbReference type="InterPro" id="IPR011712">
    <property type="entry name" value="Sig_transdc_His_kin_sub3_dim/P"/>
</dbReference>
<evidence type="ECO:0000256" key="6">
    <source>
        <dbReference type="ARBA" id="ARBA00022777"/>
    </source>
</evidence>
<dbReference type="GO" id="GO:0046983">
    <property type="term" value="F:protein dimerization activity"/>
    <property type="evidence" value="ECO:0007669"/>
    <property type="project" value="InterPro"/>
</dbReference>
<evidence type="ECO:0000259" key="10">
    <source>
        <dbReference type="SMART" id="SM00387"/>
    </source>
</evidence>
<evidence type="ECO:0000256" key="7">
    <source>
        <dbReference type="ARBA" id="ARBA00022840"/>
    </source>
</evidence>